<sequence length="128" mass="13647">MAAITDHAVPPRTDRQATRDGVLPRQGGSTRLSGHADLRSRPDFEQLLVALCRQATGDVHLDLAELDFIDVSGVITLLRVADTLPGSSRLVLRNPPESMRRILELLGPAVAAAGVVVERTGLVEPGPV</sequence>
<dbReference type="InterPro" id="IPR002645">
    <property type="entry name" value="STAS_dom"/>
</dbReference>
<protein>
    <submittedName>
        <fullName evidence="3">STAS domain-containing protein</fullName>
    </submittedName>
</protein>
<dbReference type="Gene3D" id="3.30.750.24">
    <property type="entry name" value="STAS domain"/>
    <property type="match status" value="1"/>
</dbReference>
<reference evidence="3 4" key="1">
    <citation type="submission" date="2022-06" db="EMBL/GenBank/DDBJ databases">
        <title>Genomic Encyclopedia of Archaeal and Bacterial Type Strains, Phase II (KMG-II): from individual species to whole genera.</title>
        <authorList>
            <person name="Goeker M."/>
        </authorList>
    </citation>
    <scope>NUCLEOTIDE SEQUENCE [LARGE SCALE GENOMIC DNA]</scope>
    <source>
        <strain evidence="3 4">DSM 44255</strain>
    </source>
</reference>
<feature type="region of interest" description="Disordered" evidence="1">
    <location>
        <begin position="1"/>
        <end position="37"/>
    </location>
</feature>
<keyword evidence="4" id="KW-1185">Reference proteome</keyword>
<dbReference type="SUPFAM" id="SSF52091">
    <property type="entry name" value="SpoIIaa-like"/>
    <property type="match status" value="1"/>
</dbReference>
<dbReference type="Proteomes" id="UP001205185">
    <property type="component" value="Unassembled WGS sequence"/>
</dbReference>
<dbReference type="InterPro" id="IPR036513">
    <property type="entry name" value="STAS_dom_sf"/>
</dbReference>
<evidence type="ECO:0000313" key="4">
    <source>
        <dbReference type="Proteomes" id="UP001205185"/>
    </source>
</evidence>
<organism evidence="3 4">
    <name type="scientific">Actinokineospora diospyrosa</name>
    <dbReference type="NCBI Taxonomy" id="103728"/>
    <lineage>
        <taxon>Bacteria</taxon>
        <taxon>Bacillati</taxon>
        <taxon>Actinomycetota</taxon>
        <taxon>Actinomycetes</taxon>
        <taxon>Pseudonocardiales</taxon>
        <taxon>Pseudonocardiaceae</taxon>
        <taxon>Actinokineospora</taxon>
    </lineage>
</organism>
<dbReference type="Pfam" id="PF13466">
    <property type="entry name" value="STAS_2"/>
    <property type="match status" value="1"/>
</dbReference>
<name>A0ABT1I7A9_9PSEU</name>
<dbReference type="PROSITE" id="PS50801">
    <property type="entry name" value="STAS"/>
    <property type="match status" value="1"/>
</dbReference>
<evidence type="ECO:0000256" key="1">
    <source>
        <dbReference type="SAM" id="MobiDB-lite"/>
    </source>
</evidence>
<gene>
    <name evidence="3" type="ORF">LV75_000999</name>
</gene>
<dbReference type="RefSeq" id="WP_253885397.1">
    <property type="nucleotide sequence ID" value="NZ_BAAAVB010000006.1"/>
</dbReference>
<dbReference type="InterPro" id="IPR058548">
    <property type="entry name" value="MlaB-like_STAS"/>
</dbReference>
<proteinExistence type="predicted"/>
<feature type="domain" description="STAS" evidence="2">
    <location>
        <begin position="31"/>
        <end position="107"/>
    </location>
</feature>
<dbReference type="EMBL" id="JAMTCO010000002">
    <property type="protein sequence ID" value="MCP2268513.1"/>
    <property type="molecule type" value="Genomic_DNA"/>
</dbReference>
<evidence type="ECO:0000259" key="2">
    <source>
        <dbReference type="PROSITE" id="PS50801"/>
    </source>
</evidence>
<accession>A0ABT1I7A9</accession>
<comment type="caution">
    <text evidence="3">The sequence shown here is derived from an EMBL/GenBank/DDBJ whole genome shotgun (WGS) entry which is preliminary data.</text>
</comment>
<dbReference type="CDD" id="cd07043">
    <property type="entry name" value="STAS_anti-anti-sigma_factors"/>
    <property type="match status" value="1"/>
</dbReference>
<evidence type="ECO:0000313" key="3">
    <source>
        <dbReference type="EMBL" id="MCP2268513.1"/>
    </source>
</evidence>